<dbReference type="AlphaFoldDB" id="D2R0F8"/>
<dbReference type="InterPro" id="IPR002586">
    <property type="entry name" value="CobQ/CobB/MinD/ParA_Nub-bd_dom"/>
</dbReference>
<dbReference type="InterPro" id="IPR027417">
    <property type="entry name" value="P-loop_NTPase"/>
</dbReference>
<evidence type="ECO:0000256" key="2">
    <source>
        <dbReference type="ARBA" id="ARBA00022840"/>
    </source>
</evidence>
<dbReference type="PANTHER" id="PTHR43384">
    <property type="entry name" value="SEPTUM SITE-DETERMINING PROTEIN MIND HOMOLOG, CHLOROPLASTIC-RELATED"/>
    <property type="match status" value="1"/>
</dbReference>
<keyword evidence="2" id="KW-0067">ATP-binding</keyword>
<dbReference type="HOGENOM" id="CLU_668831_0_0_0"/>
<dbReference type="KEGG" id="psl:Psta_0130"/>
<proteinExistence type="predicted"/>
<accession>D2R0F8</accession>
<dbReference type="GO" id="GO:0005524">
    <property type="term" value="F:ATP binding"/>
    <property type="evidence" value="ECO:0007669"/>
    <property type="project" value="UniProtKB-KW"/>
</dbReference>
<name>D2R0F8_PIRSD</name>
<dbReference type="Proteomes" id="UP000001887">
    <property type="component" value="Chromosome"/>
</dbReference>
<dbReference type="InterPro" id="IPR050625">
    <property type="entry name" value="ParA/MinD_ATPase"/>
</dbReference>
<dbReference type="GO" id="GO:0051782">
    <property type="term" value="P:negative regulation of cell division"/>
    <property type="evidence" value="ECO:0007669"/>
    <property type="project" value="TreeGrafter"/>
</dbReference>
<dbReference type="Gene3D" id="3.40.50.2300">
    <property type="match status" value="1"/>
</dbReference>
<evidence type="ECO:0000313" key="4">
    <source>
        <dbReference type="EMBL" id="ADB14826.1"/>
    </source>
</evidence>
<dbReference type="STRING" id="530564.Psta_0130"/>
<dbReference type="eggNOG" id="COG4963">
    <property type="taxonomic scope" value="Bacteria"/>
</dbReference>
<dbReference type="EMBL" id="CP001848">
    <property type="protein sequence ID" value="ADB14826.1"/>
    <property type="molecule type" value="Genomic_DNA"/>
</dbReference>
<reference evidence="4 5" key="1">
    <citation type="journal article" date="2009" name="Stand. Genomic Sci.">
        <title>Complete genome sequence of Pirellula staleyi type strain (ATCC 27377).</title>
        <authorList>
            <person name="Clum A."/>
            <person name="Tindall B.J."/>
            <person name="Sikorski J."/>
            <person name="Ivanova N."/>
            <person name="Mavrommatis K."/>
            <person name="Lucas S."/>
            <person name="Glavina del Rio T."/>
            <person name="Nolan M."/>
            <person name="Chen F."/>
            <person name="Tice H."/>
            <person name="Pitluck S."/>
            <person name="Cheng J.F."/>
            <person name="Chertkov O."/>
            <person name="Brettin T."/>
            <person name="Han C."/>
            <person name="Detter J.C."/>
            <person name="Kuske C."/>
            <person name="Bruce D."/>
            <person name="Goodwin L."/>
            <person name="Ovchinikova G."/>
            <person name="Pati A."/>
            <person name="Mikhailova N."/>
            <person name="Chen A."/>
            <person name="Palaniappan K."/>
            <person name="Land M."/>
            <person name="Hauser L."/>
            <person name="Chang Y.J."/>
            <person name="Jeffries C.D."/>
            <person name="Chain P."/>
            <person name="Rohde M."/>
            <person name="Goker M."/>
            <person name="Bristow J."/>
            <person name="Eisen J.A."/>
            <person name="Markowitz V."/>
            <person name="Hugenholtz P."/>
            <person name="Kyrpides N.C."/>
            <person name="Klenk H.P."/>
            <person name="Lapidus A."/>
        </authorList>
    </citation>
    <scope>NUCLEOTIDE SEQUENCE [LARGE SCALE GENOMIC DNA]</scope>
    <source>
        <strain evidence="5">ATCC 27377 / DSM 6068 / ICPB 4128</strain>
    </source>
</reference>
<dbReference type="Gene3D" id="3.40.50.300">
    <property type="entry name" value="P-loop containing nucleotide triphosphate hydrolases"/>
    <property type="match status" value="1"/>
</dbReference>
<evidence type="ECO:0000259" key="3">
    <source>
        <dbReference type="Pfam" id="PF01656"/>
    </source>
</evidence>
<organism evidence="4 5">
    <name type="scientific">Pirellula staleyi (strain ATCC 27377 / DSM 6068 / ICPB 4128)</name>
    <name type="common">Pirella staleyi</name>
    <dbReference type="NCBI Taxonomy" id="530564"/>
    <lineage>
        <taxon>Bacteria</taxon>
        <taxon>Pseudomonadati</taxon>
        <taxon>Planctomycetota</taxon>
        <taxon>Planctomycetia</taxon>
        <taxon>Pirellulales</taxon>
        <taxon>Pirellulaceae</taxon>
        <taxon>Pirellula</taxon>
    </lineage>
</organism>
<dbReference type="GO" id="GO:0005829">
    <property type="term" value="C:cytosol"/>
    <property type="evidence" value="ECO:0007669"/>
    <property type="project" value="TreeGrafter"/>
</dbReference>
<dbReference type="Pfam" id="PF01656">
    <property type="entry name" value="CbiA"/>
    <property type="match status" value="1"/>
</dbReference>
<sequence length="368" mass="39497">MLALVAGHDDLLASRIATRLSKAGIECPRASCVPLEQARALLHAGMNPDLLFLNCNSPTDRVDDLIHRYRETTGGSGTVVAIGKGLGMTRILELIRTGASDYLDAGGDLDAELDALIARLRMSSQGRGKGQAICVLSASGGSGASSIAANLAISLAKQRGSACLIDLKLRGGDLATLMNLKPRHTIVDLCFQGERLDHAMFDSALLPHPSGVKLLAAPTLLTDHAGVDVETISQVFKLAATDFPYVVLDLEDVVHREQQRAIASSDLLIVVLRLDFPCILRTRRMLAYLREMQIDPSRIRVVANRFGNSTELPQRKAQEALGMPIFHALPEDSEAMLAAVNLGNPAVLERPASKVSKAMQKLADMITA</sequence>
<keyword evidence="1" id="KW-0547">Nucleotide-binding</keyword>
<dbReference type="GO" id="GO:0016887">
    <property type="term" value="F:ATP hydrolysis activity"/>
    <property type="evidence" value="ECO:0007669"/>
    <property type="project" value="TreeGrafter"/>
</dbReference>
<gene>
    <name evidence="4" type="ordered locus">Psta_0130</name>
</gene>
<evidence type="ECO:0000313" key="5">
    <source>
        <dbReference type="Proteomes" id="UP000001887"/>
    </source>
</evidence>
<protein>
    <submittedName>
        <fullName evidence="4">Response regulator receiver protein</fullName>
    </submittedName>
</protein>
<evidence type="ECO:0000256" key="1">
    <source>
        <dbReference type="ARBA" id="ARBA00022741"/>
    </source>
</evidence>
<dbReference type="PANTHER" id="PTHR43384:SF6">
    <property type="entry name" value="SEPTUM SITE-DETERMINING PROTEIN MIND HOMOLOG, CHLOROPLASTIC"/>
    <property type="match status" value="1"/>
</dbReference>
<dbReference type="OrthoDB" id="264766at2"/>
<dbReference type="GO" id="GO:0009898">
    <property type="term" value="C:cytoplasmic side of plasma membrane"/>
    <property type="evidence" value="ECO:0007669"/>
    <property type="project" value="TreeGrafter"/>
</dbReference>
<feature type="domain" description="CobQ/CobB/MinD/ParA nucleotide binding" evidence="3">
    <location>
        <begin position="133"/>
        <end position="336"/>
    </location>
</feature>
<keyword evidence="5" id="KW-1185">Reference proteome</keyword>
<dbReference type="SUPFAM" id="SSF52540">
    <property type="entry name" value="P-loop containing nucleoside triphosphate hydrolases"/>
    <property type="match status" value="1"/>
</dbReference>